<dbReference type="EMBL" id="BFAZ01000009">
    <property type="protein sequence ID" value="GBF42927.1"/>
    <property type="molecule type" value="Genomic_DNA"/>
</dbReference>
<evidence type="ECO:0000313" key="2">
    <source>
        <dbReference type="Proteomes" id="UP000245206"/>
    </source>
</evidence>
<name>A0A2P2DE73_9LEPT</name>
<proteinExistence type="predicted"/>
<accession>A0A2P2DE73</accession>
<protein>
    <submittedName>
        <fullName evidence="1">Uncharacterized protein</fullName>
    </submittedName>
</protein>
<dbReference type="AlphaFoldDB" id="A0A2P2DE73"/>
<gene>
    <name evidence="1" type="ORF">LPTSP2_22190</name>
</gene>
<organism evidence="1 2">
    <name type="scientific">Leptospira ellinghausenii</name>
    <dbReference type="NCBI Taxonomy" id="1917822"/>
    <lineage>
        <taxon>Bacteria</taxon>
        <taxon>Pseudomonadati</taxon>
        <taxon>Spirochaetota</taxon>
        <taxon>Spirochaetia</taxon>
        <taxon>Leptospirales</taxon>
        <taxon>Leptospiraceae</taxon>
        <taxon>Leptospira</taxon>
    </lineage>
</organism>
<evidence type="ECO:0000313" key="1">
    <source>
        <dbReference type="EMBL" id="GBF42927.1"/>
    </source>
</evidence>
<sequence>MAIYSRYEPHRKKKSKAPLFLLVLALGLSALGFTYRKEIYFLFAKDQSVRAEKTKEKTIELWKSGNLKEKEIEDFQTIATNYSEKDPTDPVAFHLIARSLFWNLNRLGIQFDHDSLILHLGSPFREFIGSSVLAESTLDTIFWNARTAEAYSSSPFTDWENNRVLLFLGETHRSVKRPQVLVSEYGNIDRSKLSPELQTVYIWLLTFNTMLAGDASGLDHLITITKDPNFKLGIQFSPREENFLRGLGKYYKKDYVGALSLLRQAKTNNPDTITETSIITEATIFHLQNLSQKGIDLLEEFYIATGKKNTEIPILISQFIKEKPGLKTKLDLSSDKKE</sequence>
<dbReference type="Proteomes" id="UP000245206">
    <property type="component" value="Unassembled WGS sequence"/>
</dbReference>
<comment type="caution">
    <text evidence="1">The sequence shown here is derived from an EMBL/GenBank/DDBJ whole genome shotgun (WGS) entry which is preliminary data.</text>
</comment>
<reference evidence="2" key="1">
    <citation type="journal article" date="2019" name="Microbiol. Immunol.">
        <title>Molecular and phenotypic characterization of Leptospira johnsonii sp. nov., Leptospira ellinghausenii sp. nov. and Leptospira ryugenii sp. nov. isolated from soil and water in Japan.</title>
        <authorList>
            <person name="Masuzawa T."/>
            <person name="Saito M."/>
            <person name="Nakao R."/>
            <person name="Nikaido Y."/>
            <person name="Matsumoto M."/>
            <person name="Ogawa M."/>
            <person name="Yokoyama M."/>
            <person name="Hidaka Y."/>
            <person name="Tomita J."/>
            <person name="Sakakibara K."/>
            <person name="Suzuki K."/>
            <person name="Yasuda S."/>
            <person name="Sato H."/>
            <person name="Yamaguchi M."/>
            <person name="Yoshida S.I."/>
            <person name="Koizumi N."/>
            <person name="Kawamura Y."/>
        </authorList>
    </citation>
    <scope>NUCLEOTIDE SEQUENCE [LARGE SCALE GENOMIC DNA]</scope>
    <source>
        <strain evidence="2">E18</strain>
    </source>
</reference>
<keyword evidence="2" id="KW-1185">Reference proteome</keyword>
<dbReference type="RefSeq" id="WP_245918392.1">
    <property type="nucleotide sequence ID" value="NZ_BFAZ01000009.1"/>
</dbReference>